<feature type="transmembrane region" description="Helical" evidence="7">
    <location>
        <begin position="1077"/>
        <end position="1095"/>
    </location>
</feature>
<proteinExistence type="predicted"/>
<feature type="transmembrane region" description="Helical" evidence="7">
    <location>
        <begin position="494"/>
        <end position="518"/>
    </location>
</feature>
<evidence type="ECO:0000256" key="3">
    <source>
        <dbReference type="ARBA" id="ARBA00022837"/>
    </source>
</evidence>
<dbReference type="Gene3D" id="1.10.238.10">
    <property type="entry name" value="EF-hand"/>
    <property type="match status" value="1"/>
</dbReference>
<evidence type="ECO:0000259" key="8">
    <source>
        <dbReference type="PROSITE" id="PS50222"/>
    </source>
</evidence>
<comment type="subcellular location">
    <subcellularLocation>
        <location evidence="1">Membrane</location>
        <topology evidence="1">Multi-pass membrane protein</topology>
    </subcellularLocation>
</comment>
<evidence type="ECO:0000256" key="6">
    <source>
        <dbReference type="SAM" id="MobiDB-lite"/>
    </source>
</evidence>
<dbReference type="PANTHER" id="PTHR24114:SF2">
    <property type="entry name" value="F-BOX DOMAIN-CONTAINING PROTEIN-RELATED"/>
    <property type="match status" value="1"/>
</dbReference>
<reference evidence="9 10" key="1">
    <citation type="journal article" date="2023" name="Commun. Biol.">
        <title>Genome analysis of Parmales, the sister group of diatoms, reveals the evolutionary specialization of diatoms from phago-mixotrophs to photoautotrophs.</title>
        <authorList>
            <person name="Ban H."/>
            <person name="Sato S."/>
            <person name="Yoshikawa S."/>
            <person name="Yamada K."/>
            <person name="Nakamura Y."/>
            <person name="Ichinomiya M."/>
            <person name="Sato N."/>
            <person name="Blanc-Mathieu R."/>
            <person name="Endo H."/>
            <person name="Kuwata A."/>
            <person name="Ogata H."/>
        </authorList>
    </citation>
    <scope>NUCLEOTIDE SEQUENCE [LARGE SCALE GENOMIC DNA]</scope>
</reference>
<feature type="transmembrane region" description="Helical" evidence="7">
    <location>
        <begin position="440"/>
        <end position="463"/>
    </location>
</feature>
<dbReference type="Pfam" id="PF13516">
    <property type="entry name" value="LRR_6"/>
    <property type="match status" value="6"/>
</dbReference>
<dbReference type="CDD" id="cd00051">
    <property type="entry name" value="EFh"/>
    <property type="match status" value="1"/>
</dbReference>
<dbReference type="PANTHER" id="PTHR24114">
    <property type="entry name" value="LEUCINE RICH REPEAT FAMILY PROTEIN"/>
    <property type="match status" value="1"/>
</dbReference>
<feature type="transmembrane region" description="Helical" evidence="7">
    <location>
        <begin position="1005"/>
        <end position="1028"/>
    </location>
</feature>
<dbReference type="InterPro" id="IPR052394">
    <property type="entry name" value="LRR-containing"/>
</dbReference>
<keyword evidence="4 7" id="KW-1133">Transmembrane helix</keyword>
<sequence>HVSMPRPFFMDEPKKAVPKSNVAPPPKTFMRRVSNFMFAHNPFHHAAAPAIQPVQEIDEENPPAPDEPVDPEKEKEDLKFLMDEEVEKISKEEGAGSDQAETDDPSALQQSQSQSLSNPSALPAPLELSDAPPSDSEEKKDGSDGEDSEEEKKDHTGGLSLEEKKRAARKAAKAGGPEGSVAGPESPTAMTGEERKKRKLENRRTRRNNSVHAIPEFAEPEPEPEESLEEKMAKQLEIDNALLEEADRIRKENEEFLRKLHGSDDGSEGEELSETVVDTVQGSNLFKFERYFTYLQFTSVILSLNVDWPDYFNKSWGIFAWLTHEMHVFPFHLAFNVIRPDALVEVVDLRWNYWLVNFALKLAWVMVFAVAFFNFWIVADYTDPKHTDRWIDKYVHKWFNLLLFWRSGLGLSIIFVSLMEGLVMVLSFGVYYLIGADRGIAILVAGSLYLAVGFFLYVLMVTATRHVFKQNTKNNEYYAMRIMMKSIVETKNKVMLFLLTALYMPTCISILKAVIPIYDWNEHHAPLPRIDSAKRLIFENLFYGTSASSAVSKFDADNSGSLSADELRECLVEDYALPEDYLGWDELWKFWDKDASGTVSTSEISDPTTGSNAFDLLTGNKLTNQINYHTPCYVMGFPPQVSTVTNVTTSILDCHSSSGYSILSGSAPLIPLYVFGFPVLCFYLAVVSYTRMRESVWFGNYSAQYQSYVNASRHLRKESTLVFRFKIKVTVFLQELVKGLKADLKGIIVVLMMSETKQRSKAELRRIKLKKKAKVEAELKWKESLPEWTKKVQKFFLGGAFTAFIYVMIFANLGVMGHEREMYVVDPLTLTIPVENCTSGEYNFLRNATSGLFLYDDDGDKITETEAINNVPVIDILNYFFAFVFFVEFAGKLVGMHPKFYFRDAFNCFDTFLVAFSIAEIFIFPIIDPPVDLECGEVAEEGGSGANGAKALRLLKGLKMLKLLRVGKIVKTIQLAVKRHLKKVEEMYAMDDYDWPEWRRKFKKFVISTPVTNVIYVLIFINLGGVMADADIKGGLSFGYALMYWSDRIFAVLFTGEMLMKWVGLTPKLYFMDPFEALNFILVSMGFFELIFAPGSPDPPPQFLMNATYVNGTYNDFGEYVNGTVVPGTGYWEEQVQTGGALGAAKAARLLRFARFARFARLLKIFKPQSQSSWRYQKSLEFKVTKMNQKFIASCEEYLSTIKAFGIDHELVILSWDVLLDASTTVYLIQPFKHHLRYWKSLHFLEIMVFAVISTVTQRSQSPTRQLTMLFGTLAVFQVLHLVFLPYICSRERKLDFFCRFSCMFNCLIGILLAEDMLDNAGATVLMLWSNLSLLVIFAFVMQLPMVIRRLVKMLGNRVDAGVVKFLFKQIDKKNLALEQPNTGLLALQQWDNMIEDNKWMGLVGLSKTKPSNLMSKFERLRFVKWGALRDLTLIKVRDPIGVTIFHQAMAKAEPEICRWLVHHDRDFVDLEDDGRDTAILLGLKELARALIQFAEAPTEELSWKRARYADIFLSEEVRNSEPKWNKFHYATLEDIAEPGLGEITQQLAVCFNLNPPEGYVRMSKWPSYHKTIMEFLAEMYVASRRELHTKNFELGDIGFDALMTLNEKMSHKYTTFTVPTNFKLFYHIRVKVLDLRSNRLKHDAGMSISHMLEVNGTLEYLDVSDNSIDDDAGFAIMAALRHNHSLHTLKFAHNLLGPGAGKELAHCMKRNNVLADVDVSWNNMGHKRFWKDAETLVTEEGAGAELGAALRHNKSMHTLNLEHNKLGDGTGDAFAQMLRKNVNLLFLNLASNELLVDGSRYIANSMSKNKHITYLNMADNQLGPKAGMAFARALKDNHTLAHLDLNSNRMGYKAGQAFAIAMMHNATLVSINMRNNDYGPNVGKKWAQAFGRNQGLTDIDFSSNDLGKESHLGGAPDEMGVLMKKGLQGNQQITSLNFAGCHFDSKTFMAVCGSFMQMPAMRAVKLDNLTLDEPSTLQLCNAIESFEECKVLSVANCEIGESTKAASLLSNSIGLCQSITQLDLSGNRLGERCCEKLKEAFSNEAMQVRSLNLSGNELGPLGGMEIAHALHHCHHLTWLDMSENKLDEDVGCELAESLREVIHFGVVKRKCVIEHFEGRNNEFGDDACSELVRAFTNEVTHYIGLQNTGVSKGCGRTLAEGLGKATIAWKSIDVSDNDLGREGANSVWWAMRKNRSVLDMDMSRNKIGEEFGTHQDELGEHGVSIDTALERNYTLRYLKMVGNKISAEAGNSFALTLASNRSLQDINFEGNGLDYIVGLNLGDRLSHDRQIMSLNLRGCYMGWKGGQAIADSFFTNRFLTSIDLSDNKMGENGPRVGLTFAKILFQNNVLKTLKLAGNRFGPRAGEAMCEALRRNKSLTVLDYQNNRLDEPVGEMFLDMLETGNNAIIELDLSAVEIGARSGGKIDEIIFARQ</sequence>
<feature type="transmembrane region" description="Helical" evidence="7">
    <location>
        <begin position="670"/>
        <end position="689"/>
    </location>
</feature>
<dbReference type="InterPro" id="IPR032675">
    <property type="entry name" value="LRR_dom_sf"/>
</dbReference>
<dbReference type="SUPFAM" id="SSF47473">
    <property type="entry name" value="EF-hand"/>
    <property type="match status" value="1"/>
</dbReference>
<dbReference type="SUPFAM" id="SSF52047">
    <property type="entry name" value="RNI-like"/>
    <property type="match status" value="3"/>
</dbReference>
<feature type="transmembrane region" description="Helical" evidence="7">
    <location>
        <begin position="1238"/>
        <end position="1257"/>
    </location>
</feature>
<gene>
    <name evidence="9" type="ORF">TeGR_g4274</name>
</gene>
<feature type="compositionally biased region" description="Basic residues" evidence="6">
    <location>
        <begin position="196"/>
        <end position="209"/>
    </location>
</feature>
<evidence type="ECO:0000256" key="4">
    <source>
        <dbReference type="ARBA" id="ARBA00022989"/>
    </source>
</evidence>
<feature type="transmembrane region" description="Helical" evidence="7">
    <location>
        <begin position="906"/>
        <end position="927"/>
    </location>
</feature>
<feature type="region of interest" description="Disordered" evidence="6">
    <location>
        <begin position="47"/>
        <end position="231"/>
    </location>
</feature>
<feature type="compositionally biased region" description="Basic and acidic residues" evidence="6">
    <location>
        <begin position="150"/>
        <end position="165"/>
    </location>
</feature>
<dbReference type="InterPro" id="IPR002048">
    <property type="entry name" value="EF_hand_dom"/>
</dbReference>
<feature type="compositionally biased region" description="Low complexity" evidence="6">
    <location>
        <begin position="105"/>
        <end position="134"/>
    </location>
</feature>
<dbReference type="EMBL" id="BRYB01000813">
    <property type="protein sequence ID" value="GMI38258.1"/>
    <property type="molecule type" value="Genomic_DNA"/>
</dbReference>
<organism evidence="9 10">
    <name type="scientific">Tetraparma gracilis</name>
    <dbReference type="NCBI Taxonomy" id="2962635"/>
    <lineage>
        <taxon>Eukaryota</taxon>
        <taxon>Sar</taxon>
        <taxon>Stramenopiles</taxon>
        <taxon>Ochrophyta</taxon>
        <taxon>Bolidophyceae</taxon>
        <taxon>Parmales</taxon>
        <taxon>Triparmaceae</taxon>
        <taxon>Tetraparma</taxon>
    </lineage>
</organism>
<name>A0ABQ6N2I4_9STRA</name>
<evidence type="ECO:0000256" key="1">
    <source>
        <dbReference type="ARBA" id="ARBA00004141"/>
    </source>
</evidence>
<keyword evidence="3" id="KW-0106">Calcium</keyword>
<keyword evidence="5 7" id="KW-0472">Membrane</keyword>
<feature type="region of interest" description="Disordered" evidence="6">
    <location>
        <begin position="1"/>
        <end position="26"/>
    </location>
</feature>
<feature type="transmembrane region" description="Helical" evidence="7">
    <location>
        <begin position="362"/>
        <end position="382"/>
    </location>
</feature>
<feature type="transmembrane region" description="Helical" evidence="7">
    <location>
        <begin position="876"/>
        <end position="894"/>
    </location>
</feature>
<dbReference type="PROSITE" id="PS50222">
    <property type="entry name" value="EF_HAND_2"/>
    <property type="match status" value="1"/>
</dbReference>
<feature type="transmembrane region" description="Helical" evidence="7">
    <location>
        <begin position="1326"/>
        <end position="1348"/>
    </location>
</feature>
<dbReference type="Gene3D" id="3.80.10.10">
    <property type="entry name" value="Ribonuclease Inhibitor"/>
    <property type="match status" value="4"/>
</dbReference>
<dbReference type="SUPFAM" id="SSF81324">
    <property type="entry name" value="Voltage-gated potassium channels"/>
    <property type="match status" value="1"/>
</dbReference>
<dbReference type="Proteomes" id="UP001165060">
    <property type="component" value="Unassembled WGS sequence"/>
</dbReference>
<feature type="transmembrane region" description="Helical" evidence="7">
    <location>
        <begin position="1269"/>
        <end position="1290"/>
    </location>
</feature>
<dbReference type="InterPro" id="IPR001611">
    <property type="entry name" value="Leu-rich_rpt"/>
</dbReference>
<evidence type="ECO:0000256" key="7">
    <source>
        <dbReference type="SAM" id="Phobius"/>
    </source>
</evidence>
<comment type="caution">
    <text evidence="9">The sequence shown here is derived from an EMBL/GenBank/DDBJ whole genome shotgun (WGS) entry which is preliminary data.</text>
</comment>
<feature type="non-terminal residue" evidence="9">
    <location>
        <position position="1"/>
    </location>
</feature>
<feature type="domain" description="EF-hand" evidence="8">
    <location>
        <begin position="550"/>
        <end position="577"/>
    </location>
</feature>
<keyword evidence="2 7" id="KW-0812">Transmembrane</keyword>
<evidence type="ECO:0000256" key="5">
    <source>
        <dbReference type="ARBA" id="ARBA00023136"/>
    </source>
</evidence>
<accession>A0ABQ6N2I4</accession>
<feature type="transmembrane region" description="Helical" evidence="7">
    <location>
        <begin position="795"/>
        <end position="815"/>
    </location>
</feature>
<evidence type="ECO:0000313" key="10">
    <source>
        <dbReference type="Proteomes" id="UP001165060"/>
    </source>
</evidence>
<feature type="compositionally biased region" description="Basic and acidic residues" evidence="6">
    <location>
        <begin position="70"/>
        <end position="94"/>
    </location>
</feature>
<dbReference type="PROSITE" id="PS00018">
    <property type="entry name" value="EF_HAND_1"/>
    <property type="match status" value="2"/>
</dbReference>
<keyword evidence="10" id="KW-1185">Reference proteome</keyword>
<evidence type="ECO:0000313" key="9">
    <source>
        <dbReference type="EMBL" id="GMI38258.1"/>
    </source>
</evidence>
<feature type="compositionally biased region" description="Acidic residues" evidence="6">
    <location>
        <begin position="218"/>
        <end position="228"/>
    </location>
</feature>
<dbReference type="Gene3D" id="1.20.120.350">
    <property type="entry name" value="Voltage-gated potassium channels. Chain C"/>
    <property type="match status" value="2"/>
</dbReference>
<feature type="transmembrane region" description="Helical" evidence="7">
    <location>
        <begin position="403"/>
        <end position="434"/>
    </location>
</feature>
<dbReference type="SMART" id="SM00368">
    <property type="entry name" value="LRR_RI"/>
    <property type="match status" value="14"/>
</dbReference>
<dbReference type="InterPro" id="IPR011992">
    <property type="entry name" value="EF-hand-dom_pair"/>
</dbReference>
<dbReference type="InterPro" id="IPR018247">
    <property type="entry name" value="EF_Hand_1_Ca_BS"/>
</dbReference>
<dbReference type="InterPro" id="IPR027359">
    <property type="entry name" value="Volt_channel_dom_sf"/>
</dbReference>
<evidence type="ECO:0000256" key="2">
    <source>
        <dbReference type="ARBA" id="ARBA00022692"/>
    </source>
</evidence>
<protein>
    <recommendedName>
        <fullName evidence="8">EF-hand domain-containing protein</fullName>
    </recommendedName>
</protein>